<dbReference type="RefSeq" id="WP_116774821.1">
    <property type="nucleotide sequence ID" value="NZ_QDKG01000001.1"/>
</dbReference>
<proteinExistence type="predicted"/>
<protein>
    <submittedName>
        <fullName evidence="1">Uncharacterized protein</fullName>
    </submittedName>
</protein>
<dbReference type="OrthoDB" id="9854666at2"/>
<reference evidence="1 2" key="1">
    <citation type="submission" date="2018-04" db="EMBL/GenBank/DDBJ databases">
        <title>Sphingobacterium cortibacter sp. nov.</title>
        <authorList>
            <person name="Li Y."/>
        </authorList>
    </citation>
    <scope>NUCLEOTIDE SEQUENCE [LARGE SCALE GENOMIC DNA]</scope>
    <source>
        <strain evidence="1 2">2c-3</strain>
    </source>
</reference>
<name>A0A2T8HNF6_9SPHI</name>
<evidence type="ECO:0000313" key="1">
    <source>
        <dbReference type="EMBL" id="PVH26966.1"/>
    </source>
</evidence>
<gene>
    <name evidence="1" type="ORF">DC487_05065</name>
</gene>
<sequence>MKNEHLSKSNKTKKYYTPPELCIADVHIEYSIAAGSATVTPINSANQVRDEWEEGANVAGQQTW</sequence>
<dbReference type="EMBL" id="QDKG01000001">
    <property type="protein sequence ID" value="PVH26966.1"/>
    <property type="molecule type" value="Genomic_DNA"/>
</dbReference>
<organism evidence="1 2">
    <name type="scientific">Sphingobacterium corticibacter</name>
    <dbReference type="NCBI Taxonomy" id="2171749"/>
    <lineage>
        <taxon>Bacteria</taxon>
        <taxon>Pseudomonadati</taxon>
        <taxon>Bacteroidota</taxon>
        <taxon>Sphingobacteriia</taxon>
        <taxon>Sphingobacteriales</taxon>
        <taxon>Sphingobacteriaceae</taxon>
        <taxon>Sphingobacterium</taxon>
    </lineage>
</organism>
<accession>A0A2T8HNF6</accession>
<dbReference type="Proteomes" id="UP000245627">
    <property type="component" value="Unassembled WGS sequence"/>
</dbReference>
<keyword evidence="2" id="KW-1185">Reference proteome</keyword>
<dbReference type="AlphaFoldDB" id="A0A2T8HNF6"/>
<comment type="caution">
    <text evidence="1">The sequence shown here is derived from an EMBL/GenBank/DDBJ whole genome shotgun (WGS) entry which is preliminary data.</text>
</comment>
<evidence type="ECO:0000313" key="2">
    <source>
        <dbReference type="Proteomes" id="UP000245627"/>
    </source>
</evidence>